<protein>
    <submittedName>
        <fullName evidence="1">Uncharacterized protein</fullName>
    </submittedName>
</protein>
<name>A0A6A5YVU0_9PLEO</name>
<gene>
    <name evidence="1" type="ORF">BDV96DRAFT_583734</name>
</gene>
<evidence type="ECO:0000313" key="2">
    <source>
        <dbReference type="Proteomes" id="UP000799770"/>
    </source>
</evidence>
<proteinExistence type="predicted"/>
<accession>A0A6A5YVU0</accession>
<organism evidence="1 2">
    <name type="scientific">Lophiotrema nucula</name>
    <dbReference type="NCBI Taxonomy" id="690887"/>
    <lineage>
        <taxon>Eukaryota</taxon>
        <taxon>Fungi</taxon>
        <taxon>Dikarya</taxon>
        <taxon>Ascomycota</taxon>
        <taxon>Pezizomycotina</taxon>
        <taxon>Dothideomycetes</taxon>
        <taxon>Pleosporomycetidae</taxon>
        <taxon>Pleosporales</taxon>
        <taxon>Lophiotremataceae</taxon>
        <taxon>Lophiotrema</taxon>
    </lineage>
</organism>
<keyword evidence="2" id="KW-1185">Reference proteome</keyword>
<dbReference type="EMBL" id="ML977338">
    <property type="protein sequence ID" value="KAF2110251.1"/>
    <property type="molecule type" value="Genomic_DNA"/>
</dbReference>
<sequence>MTIPNMDALLHGKPKFHRFFCLPRELRDAIYILFFYHSRQLKRTLTYFPSYVPHLVYRPIEFLPTICTASRQLYYEATPVYLGSYKDSYYVVNDGDVVRYTLDWLSYFPRNEGFSALQRLDFAHFDGREGSPDLDLIKSCRRLKRLKITIDQLDWRIVESPFTDKDRRDKLFGTYDRALYEERGRVLTLQNAIDEHHWVQLFTMTARPLALTIRLQGCGRDGELESSKDLAKWLEERWTEHRDKLNVGFEYDDWTWILCGTVRRQWIGDVM</sequence>
<dbReference type="OrthoDB" id="3772519at2759"/>
<reference evidence="1" key="1">
    <citation type="journal article" date="2020" name="Stud. Mycol.">
        <title>101 Dothideomycetes genomes: a test case for predicting lifestyles and emergence of pathogens.</title>
        <authorList>
            <person name="Haridas S."/>
            <person name="Albert R."/>
            <person name="Binder M."/>
            <person name="Bloem J."/>
            <person name="Labutti K."/>
            <person name="Salamov A."/>
            <person name="Andreopoulos B."/>
            <person name="Baker S."/>
            <person name="Barry K."/>
            <person name="Bills G."/>
            <person name="Bluhm B."/>
            <person name="Cannon C."/>
            <person name="Castanera R."/>
            <person name="Culley D."/>
            <person name="Daum C."/>
            <person name="Ezra D."/>
            <person name="Gonzalez J."/>
            <person name="Henrissat B."/>
            <person name="Kuo A."/>
            <person name="Liang C."/>
            <person name="Lipzen A."/>
            <person name="Lutzoni F."/>
            <person name="Magnuson J."/>
            <person name="Mondo S."/>
            <person name="Nolan M."/>
            <person name="Ohm R."/>
            <person name="Pangilinan J."/>
            <person name="Park H.-J."/>
            <person name="Ramirez L."/>
            <person name="Alfaro M."/>
            <person name="Sun H."/>
            <person name="Tritt A."/>
            <person name="Yoshinaga Y."/>
            <person name="Zwiers L.-H."/>
            <person name="Turgeon B."/>
            <person name="Goodwin S."/>
            <person name="Spatafora J."/>
            <person name="Crous P."/>
            <person name="Grigoriev I."/>
        </authorList>
    </citation>
    <scope>NUCLEOTIDE SEQUENCE</scope>
    <source>
        <strain evidence="1">CBS 627.86</strain>
    </source>
</reference>
<dbReference type="AlphaFoldDB" id="A0A6A5YVU0"/>
<evidence type="ECO:0000313" key="1">
    <source>
        <dbReference type="EMBL" id="KAF2110251.1"/>
    </source>
</evidence>
<dbReference type="Proteomes" id="UP000799770">
    <property type="component" value="Unassembled WGS sequence"/>
</dbReference>